<dbReference type="GeneID" id="300655794"/>
<dbReference type="Gene3D" id="3.90.226.10">
    <property type="entry name" value="2-enoyl-CoA Hydratase, Chain A, domain 1"/>
    <property type="match status" value="1"/>
</dbReference>
<dbReference type="OrthoDB" id="8640486at2"/>
<dbReference type="SUPFAM" id="SSF52096">
    <property type="entry name" value="ClpP/crotonase"/>
    <property type="match status" value="1"/>
</dbReference>
<keyword evidence="2" id="KW-1185">Reference proteome</keyword>
<dbReference type="AlphaFoldDB" id="A0A845Q8W4"/>
<gene>
    <name evidence="1" type="ORF">GTQ45_03970</name>
</gene>
<sequence length="239" mass="26247">MIQLDRQDSVFTLTMDAGENRWNTTFVREFGKALDEVEASTGPAALVTRSTDAKFFSNGLDLDWVQDPDAHPEGGDREVFGGEFMALMGRIITLPVPTICAINGHAFGAGFMSALCHDIRIMREDRGFICANEMQIGLKIPSPELALFRHKLPANAFFETVQFARRWTGPDAQAAGVVQHVAALETLPELAHQLAEQMAPLGANRELFGDQKERLFGENAILNSPHGAAHLLKHSADYS</sequence>
<dbReference type="GO" id="GO:0004165">
    <property type="term" value="F:delta(3)-delta(2)-enoyl-CoA isomerase activity"/>
    <property type="evidence" value="ECO:0007669"/>
    <property type="project" value="TreeGrafter"/>
</dbReference>
<name>A0A845Q8W4_9HYPH</name>
<dbReference type="InterPro" id="IPR001753">
    <property type="entry name" value="Enoyl-CoA_hydra/iso"/>
</dbReference>
<reference evidence="1 2" key="1">
    <citation type="journal article" date="2016" name="Int. J. Syst. Evol. Microbiol.">
        <title>Pyruvatibacter mobilis gen. nov., sp. nov., a marine bacterium from the culture broth of Picochlorum sp. 122.</title>
        <authorList>
            <person name="Wang G."/>
            <person name="Tang M."/>
            <person name="Wu H."/>
            <person name="Dai S."/>
            <person name="Li T."/>
            <person name="Chen C."/>
            <person name="He H."/>
            <person name="Fan J."/>
            <person name="Xiang W."/>
            <person name="Li X."/>
        </authorList>
    </citation>
    <scope>NUCLEOTIDE SEQUENCE [LARGE SCALE GENOMIC DNA]</scope>
    <source>
        <strain evidence="1 2">GYP-11</strain>
    </source>
</reference>
<comment type="caution">
    <text evidence="1">The sequence shown here is derived from an EMBL/GenBank/DDBJ whole genome shotgun (WGS) entry which is preliminary data.</text>
</comment>
<dbReference type="PANTHER" id="PTHR11941">
    <property type="entry name" value="ENOYL-COA HYDRATASE-RELATED"/>
    <property type="match status" value="1"/>
</dbReference>
<dbReference type="Pfam" id="PF00378">
    <property type="entry name" value="ECH_1"/>
    <property type="match status" value="1"/>
</dbReference>
<protein>
    <submittedName>
        <fullName evidence="1">Enoyl-CoA hydratase</fullName>
    </submittedName>
</protein>
<dbReference type="PANTHER" id="PTHR11941:SF75">
    <property type="entry name" value="ENOYL-COA HYDRATASE_ISOMERASE FAMILY PROTEIN"/>
    <property type="match status" value="1"/>
</dbReference>
<organism evidence="1 2">
    <name type="scientific">Pyruvatibacter mobilis</name>
    <dbReference type="NCBI Taxonomy" id="1712261"/>
    <lineage>
        <taxon>Bacteria</taxon>
        <taxon>Pseudomonadati</taxon>
        <taxon>Pseudomonadota</taxon>
        <taxon>Alphaproteobacteria</taxon>
        <taxon>Hyphomicrobiales</taxon>
        <taxon>Parvibaculaceae</taxon>
        <taxon>Pyruvatibacter</taxon>
    </lineage>
</organism>
<dbReference type="RefSeq" id="WP_160586946.1">
    <property type="nucleotide sequence ID" value="NZ_BMHN01000001.1"/>
</dbReference>
<dbReference type="GO" id="GO:0006635">
    <property type="term" value="P:fatty acid beta-oxidation"/>
    <property type="evidence" value="ECO:0007669"/>
    <property type="project" value="TreeGrafter"/>
</dbReference>
<proteinExistence type="predicted"/>
<dbReference type="EMBL" id="WXYQ01000004">
    <property type="protein sequence ID" value="NBG94884.1"/>
    <property type="molecule type" value="Genomic_DNA"/>
</dbReference>
<dbReference type="CDD" id="cd06558">
    <property type="entry name" value="crotonase-like"/>
    <property type="match status" value="1"/>
</dbReference>
<evidence type="ECO:0000313" key="2">
    <source>
        <dbReference type="Proteomes" id="UP000470384"/>
    </source>
</evidence>
<dbReference type="Proteomes" id="UP000470384">
    <property type="component" value="Unassembled WGS sequence"/>
</dbReference>
<dbReference type="InterPro" id="IPR029045">
    <property type="entry name" value="ClpP/crotonase-like_dom_sf"/>
</dbReference>
<evidence type="ECO:0000313" key="1">
    <source>
        <dbReference type="EMBL" id="NBG94884.1"/>
    </source>
</evidence>
<accession>A0A845Q8W4</accession>